<evidence type="ECO:0000256" key="2">
    <source>
        <dbReference type="SAM" id="SignalP"/>
    </source>
</evidence>
<evidence type="ECO:0000256" key="1">
    <source>
        <dbReference type="SAM" id="MobiDB-lite"/>
    </source>
</evidence>
<feature type="signal peptide" evidence="2">
    <location>
        <begin position="1"/>
        <end position="18"/>
    </location>
</feature>
<reference evidence="3" key="2">
    <citation type="submission" date="2020-09" db="EMBL/GenBank/DDBJ databases">
        <authorList>
            <person name="Sun Q."/>
            <person name="Kim S."/>
        </authorList>
    </citation>
    <scope>NUCLEOTIDE SEQUENCE</scope>
    <source>
        <strain evidence="3">KCTC 42651</strain>
    </source>
</reference>
<dbReference type="PROSITE" id="PS51257">
    <property type="entry name" value="PROKAR_LIPOPROTEIN"/>
    <property type="match status" value="1"/>
</dbReference>
<proteinExistence type="predicted"/>
<sequence length="146" mass="15190">MNRLLGALTAAAAALVLAGCVTTPAPGPQAASRPAAGPVRPASTGTAVVTAPPSEAERNPDRLRGLDPDGVARLIGMPDYVRREGGATVWQYHAGACVMDLFWYKSTAGLRLVHYEVRGLRLAAVAEPSSCLGDLIVNQRQEAATS</sequence>
<dbReference type="Proteomes" id="UP000630353">
    <property type="component" value="Unassembled WGS sequence"/>
</dbReference>
<comment type="caution">
    <text evidence="3">The sequence shown here is derived from an EMBL/GenBank/DDBJ whole genome shotgun (WGS) entry which is preliminary data.</text>
</comment>
<name>A0A918XMP8_9PROT</name>
<evidence type="ECO:0000313" key="4">
    <source>
        <dbReference type="Proteomes" id="UP000630353"/>
    </source>
</evidence>
<keyword evidence="2" id="KW-0732">Signal</keyword>
<evidence type="ECO:0000313" key="3">
    <source>
        <dbReference type="EMBL" id="GHD39835.1"/>
    </source>
</evidence>
<accession>A0A918XMP8</accession>
<keyword evidence="4" id="KW-1185">Reference proteome</keyword>
<feature type="region of interest" description="Disordered" evidence="1">
    <location>
        <begin position="26"/>
        <end position="62"/>
    </location>
</feature>
<evidence type="ECO:0008006" key="5">
    <source>
        <dbReference type="Google" id="ProtNLM"/>
    </source>
</evidence>
<feature type="chain" id="PRO_5037916835" description="SmpA / OmlA family protein" evidence="2">
    <location>
        <begin position="19"/>
        <end position="146"/>
    </location>
</feature>
<reference evidence="3" key="1">
    <citation type="journal article" date="2014" name="Int. J. Syst. Evol. Microbiol.">
        <title>Complete genome sequence of Corynebacterium casei LMG S-19264T (=DSM 44701T), isolated from a smear-ripened cheese.</title>
        <authorList>
            <consortium name="US DOE Joint Genome Institute (JGI-PGF)"/>
            <person name="Walter F."/>
            <person name="Albersmeier A."/>
            <person name="Kalinowski J."/>
            <person name="Ruckert C."/>
        </authorList>
    </citation>
    <scope>NUCLEOTIDE SEQUENCE</scope>
    <source>
        <strain evidence="3">KCTC 42651</strain>
    </source>
</reference>
<protein>
    <recommendedName>
        <fullName evidence="5">SmpA / OmlA family protein</fullName>
    </recommendedName>
</protein>
<dbReference type="AlphaFoldDB" id="A0A918XMP8"/>
<gene>
    <name evidence="3" type="ORF">GCM10017083_02370</name>
</gene>
<organism evidence="3 4">
    <name type="scientific">Thalassobaculum fulvum</name>
    <dbReference type="NCBI Taxonomy" id="1633335"/>
    <lineage>
        <taxon>Bacteria</taxon>
        <taxon>Pseudomonadati</taxon>
        <taxon>Pseudomonadota</taxon>
        <taxon>Alphaproteobacteria</taxon>
        <taxon>Rhodospirillales</taxon>
        <taxon>Thalassobaculaceae</taxon>
        <taxon>Thalassobaculum</taxon>
    </lineage>
</organism>
<dbReference type="EMBL" id="BMZS01000001">
    <property type="protein sequence ID" value="GHD39835.1"/>
    <property type="molecule type" value="Genomic_DNA"/>
</dbReference>
<dbReference type="RefSeq" id="WP_189987074.1">
    <property type="nucleotide sequence ID" value="NZ_BMZS01000001.1"/>
</dbReference>